<dbReference type="Proteomes" id="UP000287798">
    <property type="component" value="Unassembled WGS sequence"/>
</dbReference>
<comment type="caution">
    <text evidence="2">The sequence shown here is derived from an EMBL/GenBank/DDBJ whole genome shotgun (WGS) entry which is preliminary data.</text>
</comment>
<name>A0A426QH55_9GAMM</name>
<dbReference type="EMBL" id="QZMU01000001">
    <property type="protein sequence ID" value="RRQ21082.1"/>
    <property type="molecule type" value="Genomic_DNA"/>
</dbReference>
<keyword evidence="1" id="KW-0732">Signal</keyword>
<organism evidence="2 3">
    <name type="scientific">Thiohalobacter thiocyanaticus</name>
    <dbReference type="NCBI Taxonomy" id="585455"/>
    <lineage>
        <taxon>Bacteria</taxon>
        <taxon>Pseudomonadati</taxon>
        <taxon>Pseudomonadota</taxon>
        <taxon>Gammaproteobacteria</taxon>
        <taxon>Thiohalobacterales</taxon>
        <taxon>Thiohalobacteraceae</taxon>
        <taxon>Thiohalobacter</taxon>
    </lineage>
</organism>
<reference evidence="2 3" key="1">
    <citation type="journal article" date="2010" name="Int. J. Syst. Evol. Microbiol.">
        <title>Thiohalobacter thiocyanaticus gen. nov., sp. nov., a moderately halophilic, sulfur-oxidizing gammaproteobacterium from hypersaline lakes, that utilizes thiocyanate.</title>
        <authorList>
            <person name="Sorokin D.Y."/>
            <person name="Kovaleva O.L."/>
            <person name="Tourova T.P."/>
            <person name="Muyzer G."/>
        </authorList>
    </citation>
    <scope>NUCLEOTIDE SEQUENCE [LARGE SCALE GENOMIC DNA]</scope>
    <source>
        <strain evidence="2 3">Hrh1</strain>
    </source>
</reference>
<feature type="chain" id="PRO_5019463166" evidence="1">
    <location>
        <begin position="25"/>
        <end position="209"/>
    </location>
</feature>
<evidence type="ECO:0000313" key="2">
    <source>
        <dbReference type="EMBL" id="RRQ21082.1"/>
    </source>
</evidence>
<sequence length="209" mass="23763">MKRLWQRYAWLLGTCLLAVSPGQATEVDLVGLDIEGVRLGMSTREAGAALDNRGYTQVKKTSFEKKDRNGMHYVGLKLNPGGEVISVEVAHFLNDQVDPDAERDTWIKQWGKPDKRMGNPDHDWNLTYENDAAILDTWAKKSLLPGRKPSELRMRLVSKHQVLESRRGHEVRNEICMAIKDKPVSMLNITDRDNLMECIRTGQLRIVAP</sequence>
<gene>
    <name evidence="2" type="ORF">D6C00_03315</name>
</gene>
<proteinExistence type="predicted"/>
<dbReference type="RefSeq" id="WP_125180297.1">
    <property type="nucleotide sequence ID" value="NZ_QZMU01000001.1"/>
</dbReference>
<evidence type="ECO:0000256" key="1">
    <source>
        <dbReference type="SAM" id="SignalP"/>
    </source>
</evidence>
<evidence type="ECO:0000313" key="3">
    <source>
        <dbReference type="Proteomes" id="UP000287798"/>
    </source>
</evidence>
<accession>A0A426QH55</accession>
<feature type="signal peptide" evidence="1">
    <location>
        <begin position="1"/>
        <end position="24"/>
    </location>
</feature>
<keyword evidence="3" id="KW-1185">Reference proteome</keyword>
<dbReference type="AlphaFoldDB" id="A0A426QH55"/>
<dbReference type="OrthoDB" id="9832711at2"/>
<protein>
    <submittedName>
        <fullName evidence="2">Uncharacterized protein</fullName>
    </submittedName>
</protein>